<evidence type="ECO:0000256" key="1">
    <source>
        <dbReference type="ARBA" id="ARBA00004141"/>
    </source>
</evidence>
<dbReference type="GO" id="GO:0030322">
    <property type="term" value="P:stabilization of membrane potential"/>
    <property type="evidence" value="ECO:0007669"/>
    <property type="project" value="TreeGrafter"/>
</dbReference>
<dbReference type="InterPro" id="IPR003280">
    <property type="entry name" value="2pore_dom_K_chnl"/>
</dbReference>
<evidence type="ECO:0000256" key="5">
    <source>
        <dbReference type="ARBA" id="ARBA00023065"/>
    </source>
</evidence>
<evidence type="ECO:0000313" key="13">
    <source>
        <dbReference type="Proteomes" id="UP001152799"/>
    </source>
</evidence>
<feature type="region of interest" description="Disordered" evidence="9">
    <location>
        <begin position="48"/>
        <end position="158"/>
    </location>
</feature>
<feature type="compositionally biased region" description="Basic residues" evidence="9">
    <location>
        <begin position="80"/>
        <end position="91"/>
    </location>
</feature>
<feature type="transmembrane region" description="Helical" evidence="10">
    <location>
        <begin position="419"/>
        <end position="437"/>
    </location>
</feature>
<keyword evidence="2 8" id="KW-0813">Transport</keyword>
<evidence type="ECO:0000256" key="10">
    <source>
        <dbReference type="SAM" id="Phobius"/>
    </source>
</evidence>
<dbReference type="Gene3D" id="1.10.287.70">
    <property type="match status" value="1"/>
</dbReference>
<evidence type="ECO:0000256" key="9">
    <source>
        <dbReference type="SAM" id="MobiDB-lite"/>
    </source>
</evidence>
<evidence type="ECO:0000259" key="11">
    <source>
        <dbReference type="Pfam" id="PF07885"/>
    </source>
</evidence>
<feature type="transmembrane region" description="Helical" evidence="10">
    <location>
        <begin position="614"/>
        <end position="636"/>
    </location>
</feature>
<keyword evidence="6 10" id="KW-0472">Membrane</keyword>
<feature type="compositionally biased region" description="Basic and acidic residues" evidence="9">
    <location>
        <begin position="119"/>
        <end position="131"/>
    </location>
</feature>
<sequence length="691" mass="78416">MESEKACQNVKPDETSEENVINNNNNDVPKVVGEDSAPKAVDDLQEAIEINNSDRLPADDEKEGQESKASVVDVPPPVVVRKKQRQKRRIQHGGAKRESTPIRYLGDISGDEMTVADSEIVKDEKSPHVNGKEWSSSSTSENISRQGSFRKDQAKKGSISEIAQQELVTLYNKTKKSLTAAAQRGRERFRKYEQQLSKRSQSAPQKFVEELQESLEKVQKIEYPLRRKYSDSNFPVSVNGSFRSVSPPQILRNRRCTKRATTPKIIEVLDPKTSNVVQRKSIGRVGGVGKTPRYIVSLKVASIKDIPRNFQIHKQQFHRDYTKLKQTFRKCCLELFLIMIFCGLGGIMFKFTEGTFETYYKCGVKRVKRDFIDLLWSKSHNLREDDWKSLARSRLRGFEEELHNAHEAGMTDYSGMRSWSFLNGIIYCLTIVTTIGYGHMFPKTNTGRALTIVYALIGIPLFLIALTDFGKLFTRGIKFVWSFIRRLYYTGSCRKVRKNSGVDDIFKGAQNLYDYATFKRPSLFDPNTPNLGDAESQHQTTDTPTTPAISNFEIDDEFNLPISVALFILVSYIFCGAVMYMVIEKWNFFEAFYFVFISMSTIGFGDYVPRDQVFMIVSIVYLVFGLALMSMCINVVQAKLSDTFKKASSKIGATMGLQVDEEDSVITATPQNIEEVTPVQVETTDERSSDA</sequence>
<dbReference type="GO" id="GO:0005886">
    <property type="term" value="C:plasma membrane"/>
    <property type="evidence" value="ECO:0007669"/>
    <property type="project" value="TreeGrafter"/>
</dbReference>
<keyword evidence="5 8" id="KW-0406">Ion transport</keyword>
<organism evidence="12 13">
    <name type="scientific">Ceutorhynchus assimilis</name>
    <name type="common">cabbage seed weevil</name>
    <dbReference type="NCBI Taxonomy" id="467358"/>
    <lineage>
        <taxon>Eukaryota</taxon>
        <taxon>Metazoa</taxon>
        <taxon>Ecdysozoa</taxon>
        <taxon>Arthropoda</taxon>
        <taxon>Hexapoda</taxon>
        <taxon>Insecta</taxon>
        <taxon>Pterygota</taxon>
        <taxon>Neoptera</taxon>
        <taxon>Endopterygota</taxon>
        <taxon>Coleoptera</taxon>
        <taxon>Polyphaga</taxon>
        <taxon>Cucujiformia</taxon>
        <taxon>Curculionidae</taxon>
        <taxon>Ceutorhynchinae</taxon>
        <taxon>Ceutorhynchus</taxon>
    </lineage>
</organism>
<feature type="domain" description="Potassium channel" evidence="11">
    <location>
        <begin position="568"/>
        <end position="640"/>
    </location>
</feature>
<feature type="domain" description="Potassium channel" evidence="11">
    <location>
        <begin position="415"/>
        <end position="474"/>
    </location>
</feature>
<dbReference type="PRINTS" id="PR01333">
    <property type="entry name" value="2POREKCHANEL"/>
</dbReference>
<dbReference type="GO" id="GO:0015271">
    <property type="term" value="F:outward rectifier potassium channel activity"/>
    <property type="evidence" value="ECO:0007669"/>
    <property type="project" value="TreeGrafter"/>
</dbReference>
<reference evidence="12" key="1">
    <citation type="submission" date="2022-01" db="EMBL/GenBank/DDBJ databases">
        <authorList>
            <person name="King R."/>
        </authorList>
    </citation>
    <scope>NUCLEOTIDE SEQUENCE</scope>
</reference>
<dbReference type="GO" id="GO:0022841">
    <property type="term" value="F:potassium ion leak channel activity"/>
    <property type="evidence" value="ECO:0007669"/>
    <property type="project" value="TreeGrafter"/>
</dbReference>
<evidence type="ECO:0000313" key="12">
    <source>
        <dbReference type="EMBL" id="CAG9760166.1"/>
    </source>
</evidence>
<accession>A0A9N9M9I9</accession>
<protein>
    <recommendedName>
        <fullName evidence="11">Potassium channel domain-containing protein</fullName>
    </recommendedName>
</protein>
<feature type="region of interest" description="Disordered" evidence="9">
    <location>
        <begin position="1"/>
        <end position="36"/>
    </location>
</feature>
<gene>
    <name evidence="12" type="ORF">CEUTPL_LOCUS902</name>
</gene>
<evidence type="ECO:0000256" key="2">
    <source>
        <dbReference type="ARBA" id="ARBA00022448"/>
    </source>
</evidence>
<dbReference type="OrthoDB" id="297496at2759"/>
<evidence type="ECO:0000256" key="6">
    <source>
        <dbReference type="ARBA" id="ARBA00023136"/>
    </source>
</evidence>
<dbReference type="Pfam" id="PF07885">
    <property type="entry name" value="Ion_trans_2"/>
    <property type="match status" value="2"/>
</dbReference>
<keyword evidence="4 10" id="KW-1133">Transmembrane helix</keyword>
<dbReference type="EMBL" id="OU892277">
    <property type="protein sequence ID" value="CAG9760166.1"/>
    <property type="molecule type" value="Genomic_DNA"/>
</dbReference>
<evidence type="ECO:0000256" key="4">
    <source>
        <dbReference type="ARBA" id="ARBA00022989"/>
    </source>
</evidence>
<dbReference type="InterPro" id="IPR013099">
    <property type="entry name" value="K_chnl_dom"/>
</dbReference>
<proteinExistence type="inferred from homology"/>
<evidence type="ECO:0000256" key="3">
    <source>
        <dbReference type="ARBA" id="ARBA00022692"/>
    </source>
</evidence>
<keyword evidence="13" id="KW-1185">Reference proteome</keyword>
<comment type="similarity">
    <text evidence="8">Belongs to the two pore domain potassium channel (TC 1.A.1.8) family.</text>
</comment>
<evidence type="ECO:0000256" key="7">
    <source>
        <dbReference type="ARBA" id="ARBA00023303"/>
    </source>
</evidence>
<feature type="transmembrane region" description="Helical" evidence="10">
    <location>
        <begin position="560"/>
        <end position="583"/>
    </location>
</feature>
<keyword evidence="7 8" id="KW-0407">Ion channel</keyword>
<name>A0A9N9M9I9_9CUCU</name>
<comment type="subcellular location">
    <subcellularLocation>
        <location evidence="1">Membrane</location>
        <topology evidence="1">Multi-pass membrane protein</topology>
    </subcellularLocation>
</comment>
<feature type="transmembrane region" description="Helical" evidence="10">
    <location>
        <begin position="331"/>
        <end position="351"/>
    </location>
</feature>
<dbReference type="SUPFAM" id="SSF81324">
    <property type="entry name" value="Voltage-gated potassium channels"/>
    <property type="match status" value="2"/>
</dbReference>
<dbReference type="Proteomes" id="UP001152799">
    <property type="component" value="Chromosome 1"/>
</dbReference>
<dbReference type="AlphaFoldDB" id="A0A9N9M9I9"/>
<feature type="compositionally biased region" description="Low complexity" evidence="9">
    <location>
        <begin position="19"/>
        <end position="31"/>
    </location>
</feature>
<feature type="transmembrane region" description="Helical" evidence="10">
    <location>
        <begin position="590"/>
        <end position="608"/>
    </location>
</feature>
<keyword evidence="3 8" id="KW-0812">Transmembrane</keyword>
<evidence type="ECO:0000256" key="8">
    <source>
        <dbReference type="RuleBase" id="RU003857"/>
    </source>
</evidence>
<dbReference type="PANTHER" id="PTHR11003">
    <property type="entry name" value="POTASSIUM CHANNEL, SUBFAMILY K"/>
    <property type="match status" value="1"/>
</dbReference>
<feature type="transmembrane region" description="Helical" evidence="10">
    <location>
        <begin position="449"/>
        <end position="466"/>
    </location>
</feature>
<dbReference type="PANTHER" id="PTHR11003:SF335">
    <property type="entry name" value="POTASSIUM CHANNEL DOMAIN-CONTAINING PROTEIN"/>
    <property type="match status" value="1"/>
</dbReference>